<dbReference type="eggNOG" id="COG0470">
    <property type="taxonomic scope" value="Bacteria"/>
</dbReference>
<gene>
    <name evidence="1" type="ORF">HMPREF2130_08000</name>
</gene>
<evidence type="ECO:0008006" key="3">
    <source>
        <dbReference type="Google" id="ProtNLM"/>
    </source>
</evidence>
<dbReference type="InterPro" id="IPR050238">
    <property type="entry name" value="DNA_Rep/Repair_Clamp_Loader"/>
</dbReference>
<dbReference type="GO" id="GO:0006261">
    <property type="term" value="P:DNA-templated DNA replication"/>
    <property type="evidence" value="ECO:0007669"/>
    <property type="project" value="TreeGrafter"/>
</dbReference>
<dbReference type="GO" id="GO:0009360">
    <property type="term" value="C:DNA polymerase III complex"/>
    <property type="evidence" value="ECO:0007669"/>
    <property type="project" value="TreeGrafter"/>
</dbReference>
<keyword evidence="2" id="KW-1185">Reference proteome</keyword>
<dbReference type="GO" id="GO:0008408">
    <property type="term" value="F:3'-5' exonuclease activity"/>
    <property type="evidence" value="ECO:0007669"/>
    <property type="project" value="InterPro"/>
</dbReference>
<dbReference type="AlphaFoldDB" id="A0A096AH07"/>
<dbReference type="InterPro" id="IPR004622">
    <property type="entry name" value="DNA_pol_HolB"/>
</dbReference>
<dbReference type="NCBIfam" id="TIGR00678">
    <property type="entry name" value="holB"/>
    <property type="match status" value="1"/>
</dbReference>
<name>A0A096AH07_9BURK</name>
<organism evidence="1 2">
    <name type="scientific">Oligella urethralis DNF00040</name>
    <dbReference type="NCBI Taxonomy" id="1401065"/>
    <lineage>
        <taxon>Bacteria</taxon>
        <taxon>Pseudomonadati</taxon>
        <taxon>Pseudomonadota</taxon>
        <taxon>Betaproteobacteria</taxon>
        <taxon>Burkholderiales</taxon>
        <taxon>Alcaligenaceae</taxon>
        <taxon>Oligella</taxon>
    </lineage>
</organism>
<proteinExistence type="predicted"/>
<accession>A0A096AH07</accession>
<dbReference type="OrthoDB" id="9811073at2"/>
<dbReference type="GO" id="GO:0003887">
    <property type="term" value="F:DNA-directed DNA polymerase activity"/>
    <property type="evidence" value="ECO:0007669"/>
    <property type="project" value="InterPro"/>
</dbReference>
<evidence type="ECO:0000313" key="2">
    <source>
        <dbReference type="Proteomes" id="UP000029629"/>
    </source>
</evidence>
<dbReference type="EMBL" id="JRNI01000031">
    <property type="protein sequence ID" value="KGF29992.1"/>
    <property type="molecule type" value="Genomic_DNA"/>
</dbReference>
<dbReference type="InterPro" id="IPR027417">
    <property type="entry name" value="P-loop_NTPase"/>
</dbReference>
<dbReference type="PANTHER" id="PTHR11669:SF8">
    <property type="entry name" value="DNA POLYMERASE III SUBUNIT DELTA"/>
    <property type="match status" value="1"/>
</dbReference>
<dbReference type="PANTHER" id="PTHR11669">
    <property type="entry name" value="REPLICATION FACTOR C / DNA POLYMERASE III GAMMA-TAU SUBUNIT"/>
    <property type="match status" value="1"/>
</dbReference>
<reference evidence="1 2" key="1">
    <citation type="submission" date="2014-07" db="EMBL/GenBank/DDBJ databases">
        <authorList>
            <person name="McCorrison J."/>
            <person name="Sanka R."/>
            <person name="Torralba M."/>
            <person name="Gillis M."/>
            <person name="Haft D.H."/>
            <person name="Methe B."/>
            <person name="Sutton G."/>
            <person name="Nelson K.E."/>
        </authorList>
    </citation>
    <scope>NUCLEOTIDE SEQUENCE [LARGE SCALE GENOMIC DNA]</scope>
    <source>
        <strain evidence="1 2">DNF00040</strain>
    </source>
</reference>
<dbReference type="RefSeq" id="WP_036559826.1">
    <property type="nucleotide sequence ID" value="NZ_JRNI01000031.1"/>
</dbReference>
<dbReference type="Gene3D" id="3.40.50.300">
    <property type="entry name" value="P-loop containing nucleotide triphosphate hydrolases"/>
    <property type="match status" value="1"/>
</dbReference>
<dbReference type="Proteomes" id="UP000029629">
    <property type="component" value="Unassembled WGS sequence"/>
</dbReference>
<evidence type="ECO:0000313" key="1">
    <source>
        <dbReference type="EMBL" id="KGF29992.1"/>
    </source>
</evidence>
<comment type="caution">
    <text evidence="1">The sequence shown here is derived from an EMBL/GenBank/DDBJ whole genome shotgun (WGS) entry which is preliminary data.</text>
</comment>
<protein>
    <recommendedName>
        <fullName evidence="3">DNA polymerase III subunit delta</fullName>
    </recommendedName>
</protein>
<dbReference type="SUPFAM" id="SSF52540">
    <property type="entry name" value="P-loop containing nucleoside triphosphate hydrolases"/>
    <property type="match status" value="1"/>
</dbReference>
<dbReference type="Pfam" id="PF13177">
    <property type="entry name" value="DNA_pol3_delta2"/>
    <property type="match status" value="1"/>
</dbReference>
<sequence>MSYSTPQFLPWQEALAEQWLGQNERFTHAWLIHGEEGIGKFQFAHAAAAAMLCESPKVSHQACGACQSCRWLALNHHPDLRIVVPESMYEALGLAPNEEEASSSEATKSLSNQIRVQQIRALEQKNFFTLSTHRGGAEVLIIYPAERLNTESANAILKILEEPIGDTRFLIVSNSIKKLLPTIVSRCQRLHLAIPDHESSVAWLGSEGVADPENALAAAGGAPLKAKQQSASAYEPLRYWLGDFVQSLAAREIPDMQSYVDKLDKIAAEQWLDSLQRFFVDLQLYHHGLEARYFPALAQSTQQIAAALDAHKIADLFDFLRQEQATAAHSFNKRLLIQACLQRVMLLCLARSS</sequence>